<dbReference type="Proteomes" id="UP000075515">
    <property type="component" value="Unassembled WGS sequence"/>
</dbReference>
<evidence type="ECO:0000259" key="1">
    <source>
        <dbReference type="PROSITE" id="PS51819"/>
    </source>
</evidence>
<dbReference type="Pfam" id="PF00903">
    <property type="entry name" value="Glyoxalase"/>
    <property type="match status" value="1"/>
</dbReference>
<gene>
    <name evidence="2" type="ORF">BE18_30820</name>
</gene>
<dbReference type="InterPro" id="IPR004360">
    <property type="entry name" value="Glyas_Fos-R_dOase_dom"/>
</dbReference>
<evidence type="ECO:0000313" key="2">
    <source>
        <dbReference type="EMBL" id="KYG02261.1"/>
    </source>
</evidence>
<dbReference type="PROSITE" id="PS51819">
    <property type="entry name" value="VOC"/>
    <property type="match status" value="1"/>
</dbReference>
<dbReference type="InterPro" id="IPR037523">
    <property type="entry name" value="VOC_core"/>
</dbReference>
<dbReference type="SUPFAM" id="SSF54593">
    <property type="entry name" value="Glyoxalase/Bleomycin resistance protein/Dihydroxybiphenyl dioxygenase"/>
    <property type="match status" value="1"/>
</dbReference>
<feature type="domain" description="VOC" evidence="1">
    <location>
        <begin position="2"/>
        <end position="126"/>
    </location>
</feature>
<protein>
    <submittedName>
        <fullName evidence="2">Glyoxalase</fullName>
    </submittedName>
</protein>
<reference evidence="2 3" key="1">
    <citation type="submission" date="2014-02" db="EMBL/GenBank/DDBJ databases">
        <title>The small core and large imbalanced accessory genome model reveals a collaborative survival strategy of Sorangium cellulosum strains in nature.</title>
        <authorList>
            <person name="Han K."/>
            <person name="Peng R."/>
            <person name="Blom J."/>
            <person name="Li Y.-Z."/>
        </authorList>
    </citation>
    <scope>NUCLEOTIDE SEQUENCE [LARGE SCALE GENOMIC DNA]</scope>
    <source>
        <strain evidence="2 3">So0149</strain>
    </source>
</reference>
<name>A0A150TCB5_SORCE</name>
<proteinExistence type="predicted"/>
<dbReference type="Gene3D" id="3.10.180.10">
    <property type="entry name" value="2,3-Dihydroxybiphenyl 1,2-Dioxygenase, domain 1"/>
    <property type="match status" value="1"/>
</dbReference>
<evidence type="ECO:0000313" key="3">
    <source>
        <dbReference type="Proteomes" id="UP000075515"/>
    </source>
</evidence>
<accession>A0A150TCB5</accession>
<comment type="caution">
    <text evidence="2">The sequence shown here is derived from an EMBL/GenBank/DDBJ whole genome shotgun (WGS) entry which is preliminary data.</text>
</comment>
<dbReference type="EMBL" id="JEMC01000714">
    <property type="protein sequence ID" value="KYG02261.1"/>
    <property type="molecule type" value="Genomic_DNA"/>
</dbReference>
<dbReference type="AlphaFoldDB" id="A0A150TCB5"/>
<sequence length="127" mass="14286">MKRTWTIIGVADVARSFNWYRTLFGQPESSPAHDYFGQILDTDGTVLLCLHKWGSHEHPTLVSPERAEPGNGLLLFFRVDDFDDALSRARALVSQLEEEPQTNPATGTREFALRDPDGYYVMVSALS</sequence>
<dbReference type="InterPro" id="IPR029068">
    <property type="entry name" value="Glyas_Bleomycin-R_OHBP_Dase"/>
</dbReference>
<organism evidence="2 3">
    <name type="scientific">Sorangium cellulosum</name>
    <name type="common">Polyangium cellulosum</name>
    <dbReference type="NCBI Taxonomy" id="56"/>
    <lineage>
        <taxon>Bacteria</taxon>
        <taxon>Pseudomonadati</taxon>
        <taxon>Myxococcota</taxon>
        <taxon>Polyangia</taxon>
        <taxon>Polyangiales</taxon>
        <taxon>Polyangiaceae</taxon>
        <taxon>Sorangium</taxon>
    </lineage>
</organism>